<sequence>MGTHKESHIEIDDEYDITTDDEFEIENLKIDVTKLNSGYKKFKQDDYLESIIRYIFRKIVLIKPFIKYLTIIIIIIPLILIFITINQFKSPTQISNGSINNNKIFDETNFISKLNNLQFQINEINKNQRNKWNDFQKFIDNKLIKINNNFQKIDKDIIKIIDQKLQNLNSIDFANLKINNDDKDIGKIPIFINNKGEMEILPEFEHYLSNFISSQIEGQPFNEKFNFNNNSNELITKYFDSYLNNNLKYLTRDEILKIISEKFHESKQLLISEIKKSIPNQPSINYSPLKSITPKNYLTFDNGARIINYLTTSRLASTILTNSEESFHCDSTNNCSIGIKFLTPIYINEINYIHGSGILPNNIEIWVKVNDMSQLKLEFDQILHQPLEFYKGFVKIGELLNISPNLNNKFKFNTVEILKKYLTNSIIFTFNNGDIYKFQVLGMTKYDLIKIKEIIT</sequence>
<protein>
    <recommendedName>
        <fullName evidence="4">SUN domain-containing protein</fullName>
    </recommendedName>
</protein>
<keyword evidence="3" id="KW-1185">Reference proteome</keyword>
<evidence type="ECO:0000256" key="1">
    <source>
        <dbReference type="SAM" id="Phobius"/>
    </source>
</evidence>
<feature type="transmembrane region" description="Helical" evidence="1">
    <location>
        <begin position="65"/>
        <end position="85"/>
    </location>
</feature>
<name>A0A9P8TIN8_9ASCO</name>
<evidence type="ECO:0000313" key="2">
    <source>
        <dbReference type="EMBL" id="KAH3680251.1"/>
    </source>
</evidence>
<dbReference type="AlphaFoldDB" id="A0A9P8TIN8"/>
<organism evidence="2 3">
    <name type="scientific">Wickerhamomyces mucosus</name>
    <dbReference type="NCBI Taxonomy" id="1378264"/>
    <lineage>
        <taxon>Eukaryota</taxon>
        <taxon>Fungi</taxon>
        <taxon>Dikarya</taxon>
        <taxon>Ascomycota</taxon>
        <taxon>Saccharomycotina</taxon>
        <taxon>Saccharomycetes</taxon>
        <taxon>Phaffomycetales</taxon>
        <taxon>Wickerhamomycetaceae</taxon>
        <taxon>Wickerhamomyces</taxon>
    </lineage>
</organism>
<reference evidence="2" key="2">
    <citation type="submission" date="2021-01" db="EMBL/GenBank/DDBJ databases">
        <authorList>
            <person name="Schikora-Tamarit M.A."/>
        </authorList>
    </citation>
    <scope>NUCLEOTIDE SEQUENCE</scope>
    <source>
        <strain evidence="2">CBS6341</strain>
    </source>
</reference>
<comment type="caution">
    <text evidence="2">The sequence shown here is derived from an EMBL/GenBank/DDBJ whole genome shotgun (WGS) entry which is preliminary data.</text>
</comment>
<keyword evidence="1" id="KW-0472">Membrane</keyword>
<keyword evidence="1" id="KW-1133">Transmembrane helix</keyword>
<dbReference type="EMBL" id="JAEUBF010000148">
    <property type="protein sequence ID" value="KAH3680251.1"/>
    <property type="molecule type" value="Genomic_DNA"/>
</dbReference>
<keyword evidence="1" id="KW-0812">Transmembrane</keyword>
<reference evidence="2" key="1">
    <citation type="journal article" date="2021" name="Open Biol.">
        <title>Shared evolutionary footprints suggest mitochondrial oxidative damage underlies multiple complex I losses in fungi.</title>
        <authorList>
            <person name="Schikora-Tamarit M.A."/>
            <person name="Marcet-Houben M."/>
            <person name="Nosek J."/>
            <person name="Gabaldon T."/>
        </authorList>
    </citation>
    <scope>NUCLEOTIDE SEQUENCE</scope>
    <source>
        <strain evidence="2">CBS6341</strain>
    </source>
</reference>
<dbReference type="Proteomes" id="UP000769528">
    <property type="component" value="Unassembled WGS sequence"/>
</dbReference>
<dbReference type="OrthoDB" id="4065610at2759"/>
<proteinExistence type="predicted"/>
<evidence type="ECO:0008006" key="4">
    <source>
        <dbReference type="Google" id="ProtNLM"/>
    </source>
</evidence>
<evidence type="ECO:0000313" key="3">
    <source>
        <dbReference type="Proteomes" id="UP000769528"/>
    </source>
</evidence>
<accession>A0A9P8TIN8</accession>
<gene>
    <name evidence="2" type="ORF">WICMUC_000432</name>
</gene>